<dbReference type="EMBL" id="JACHLJ010000002">
    <property type="protein sequence ID" value="MBB5771871.1"/>
    <property type="molecule type" value="Genomic_DNA"/>
</dbReference>
<accession>A0A7W9FUR9</accession>
<name>A0A7W9FUR9_BREVE</name>
<protein>
    <recommendedName>
        <fullName evidence="4">Orc1-like AAA ATPase domain-containing protein</fullName>
    </recommendedName>
</protein>
<evidence type="ECO:0008006" key="4">
    <source>
        <dbReference type="Google" id="ProtNLM"/>
    </source>
</evidence>
<dbReference type="InterPro" id="IPR027417">
    <property type="entry name" value="P-loop_NTPase"/>
</dbReference>
<gene>
    <name evidence="2" type="ORF">HNP47_001875</name>
</gene>
<feature type="region of interest" description="Disordered" evidence="1">
    <location>
        <begin position="809"/>
        <end position="830"/>
    </location>
</feature>
<dbReference type="RefSeq" id="WP_184279329.1">
    <property type="nucleotide sequence ID" value="NZ_JACHLJ010000002.1"/>
</dbReference>
<reference evidence="2 3" key="1">
    <citation type="submission" date="2020-08" db="EMBL/GenBank/DDBJ databases">
        <title>Functional genomics of gut bacteria from endangered species of beetles.</title>
        <authorList>
            <person name="Carlos-Shanley C."/>
        </authorList>
    </citation>
    <scope>NUCLEOTIDE SEQUENCE [LARGE SCALE GENOMIC DNA]</scope>
    <source>
        <strain evidence="2 3">S00192</strain>
    </source>
</reference>
<organism evidence="2 3">
    <name type="scientific">Brevundimonas vesicularis</name>
    <name type="common">Pseudomonas vesicularis</name>
    <dbReference type="NCBI Taxonomy" id="41276"/>
    <lineage>
        <taxon>Bacteria</taxon>
        <taxon>Pseudomonadati</taxon>
        <taxon>Pseudomonadota</taxon>
        <taxon>Alphaproteobacteria</taxon>
        <taxon>Caulobacterales</taxon>
        <taxon>Caulobacteraceae</taxon>
        <taxon>Brevundimonas</taxon>
    </lineage>
</organism>
<evidence type="ECO:0000313" key="2">
    <source>
        <dbReference type="EMBL" id="MBB5771871.1"/>
    </source>
</evidence>
<sequence>MNNQVVGREAILASVSEGKVLNFNEAQTRHRIIDPIIFGILGWNHDEVTVEERLDEDGNTSYIDYFFRTAQISLLVEAKRINSLFSFSTANRRMPLKGSWLKGPVGNAVVQARDYGRSRSVGFCAATNGDAWVIFPINRTDGVTFEDSHALVFQDAKSALNYDFDEFSDALSRDSVIDGSLERLLLGGENNQTDTRRLNQIYDQSFSSLSRTPLFKHIEAEIATAFSDELLADNPETLSKVYVTTSERTRFDERIGMTVRRRDQVLKHAPIKPLSAGGLSKASTRIESIKVATRPAIILTLGLVGAGKTTFLNHLRNVSAANYFSDERDGKAIWVQCDFKDFSQFQSPREYLLDRVLEYATFSSRLNSYEHFVSKAYARDVEAMKRGPLSLIAKNKDAVSQAIYAKISDDMRDKSPYVEKVFSHASALTPVFIVIDNVDQITDPQIQESIFLESLSFARRVGANLILSMRDYTYVKNRNSPVFDAFDIDAIYIDAPPVPAVLAARFRFAEQLVSGQSVDDFTSRGHRVHIDDAATIVSLLRGSVLGTEVGRVIELASAGDIRLALRMTRNFLQYGYASSVEKYMRFRSQDRITFATHEAIRAIMLGNSVIYRDDLSSFVNPFDAKLGRSESQFLRIYVISAFVNLASDSGFSGLEAVDIIRNLEKLGFSERITTQVINDLIDARVIFTQSQQPYSRDAILVPNRLAGYIVRDLLYTFVYLETTLYDTFIYDDAAWTTIREAFKNIYAERNALNRLRYRKVAVQAFYDFCAEGFARLSLQAQNVGLSPAWQVNPLERGRATFNENLTRVMRSGKRSQSKDQADLTETPRML</sequence>
<proteinExistence type="predicted"/>
<comment type="caution">
    <text evidence="2">The sequence shown here is derived from an EMBL/GenBank/DDBJ whole genome shotgun (WGS) entry which is preliminary data.</text>
</comment>
<dbReference type="SUPFAM" id="SSF52540">
    <property type="entry name" value="P-loop containing nucleoside triphosphate hydrolases"/>
    <property type="match status" value="1"/>
</dbReference>
<dbReference type="Proteomes" id="UP000556201">
    <property type="component" value="Unassembled WGS sequence"/>
</dbReference>
<evidence type="ECO:0000313" key="3">
    <source>
        <dbReference type="Proteomes" id="UP000556201"/>
    </source>
</evidence>
<evidence type="ECO:0000256" key="1">
    <source>
        <dbReference type="SAM" id="MobiDB-lite"/>
    </source>
</evidence>
<dbReference type="AlphaFoldDB" id="A0A7W9FUR9"/>